<protein>
    <submittedName>
        <fullName evidence="2">FAD-dependent oxidoreductase</fullName>
    </submittedName>
</protein>
<name>A0A7G9RKM7_9BURK</name>
<evidence type="ECO:0000313" key="2">
    <source>
        <dbReference type="EMBL" id="QNN56152.1"/>
    </source>
</evidence>
<gene>
    <name evidence="2" type="ORF">H9K76_16455</name>
</gene>
<dbReference type="PANTHER" id="PTHR42923:SF47">
    <property type="entry name" value="BLR3003 PROTEIN"/>
    <property type="match status" value="1"/>
</dbReference>
<dbReference type="GO" id="GO:0016491">
    <property type="term" value="F:oxidoreductase activity"/>
    <property type="evidence" value="ECO:0007669"/>
    <property type="project" value="InterPro"/>
</dbReference>
<dbReference type="Gene3D" id="3.50.50.60">
    <property type="entry name" value="FAD/NAD(P)-binding domain"/>
    <property type="match status" value="1"/>
</dbReference>
<dbReference type="KEGG" id="drg:H9K76_16455"/>
<dbReference type="InterPro" id="IPR017830">
    <property type="entry name" value="SQase_HpnE"/>
</dbReference>
<dbReference type="PANTHER" id="PTHR42923">
    <property type="entry name" value="PROTOPORPHYRINOGEN OXIDASE"/>
    <property type="match status" value="1"/>
</dbReference>
<feature type="domain" description="Amine oxidase" evidence="1">
    <location>
        <begin position="17"/>
        <end position="447"/>
    </location>
</feature>
<dbReference type="AlphaFoldDB" id="A0A7G9RKM7"/>
<dbReference type="InterPro" id="IPR002937">
    <property type="entry name" value="Amino_oxidase"/>
</dbReference>
<dbReference type="Proteomes" id="UP000515811">
    <property type="component" value="Chromosome"/>
</dbReference>
<accession>A0A7G9RKM7</accession>
<proteinExistence type="predicted"/>
<reference evidence="2 3" key="1">
    <citation type="submission" date="2020-08" db="EMBL/GenBank/DDBJ databases">
        <title>Genome sequence of Diaphorobacter ruginosibacter DSM 27467T.</title>
        <authorList>
            <person name="Hyun D.-W."/>
            <person name="Bae J.-W."/>
        </authorList>
    </citation>
    <scope>NUCLEOTIDE SEQUENCE [LARGE SCALE GENOMIC DNA]</scope>
    <source>
        <strain evidence="2 3">DSM 27467</strain>
    </source>
</reference>
<dbReference type="InterPro" id="IPR036188">
    <property type="entry name" value="FAD/NAD-bd_sf"/>
</dbReference>
<keyword evidence="3" id="KW-1185">Reference proteome</keyword>
<sequence length="461" mass="48906">MSSRETSRVAVIGAGWAGMAAALGAARAGHNVTVLETARTLGGRARAVHAVDRDGSALTLDNGQHILIGAYGECLRLMREVGVDIERAMLRMPLSLRYPDGSGLALPDCAPPWDALAGIARARGWTVGERIALLARATRWQWSGFRCPESASVSDICAGLPRKLMDEFIDPLCVSALNTPAAQSSARVFLRVIKDSLFSGRGGSNMLLPRADLSELFPMPAARWLEQRGHRVETGRRVQVLQRAPVGWLVDGEPFDAVVLATSSTEAARLVSAAASAATWGDSAQDAMPASEQSALRDWARTAQALEFSAIATVYARTPDGGPARLDAPMLALRPDARQPAQFVFDREQLGGPAGLLAFVVSAFEGERDDLAGQVLSQAARQLGLAGLQHVQTVVEKRATFRCTPALLRPAMQITPSLQACGDYVDGPYPATLEGAVLHGTAAAQRLPSPPGAMPLASPRQ</sequence>
<dbReference type="EMBL" id="CP060714">
    <property type="protein sequence ID" value="QNN56152.1"/>
    <property type="molecule type" value="Genomic_DNA"/>
</dbReference>
<dbReference type="RefSeq" id="WP_187596421.1">
    <property type="nucleotide sequence ID" value="NZ_CP060714.1"/>
</dbReference>
<dbReference type="InterPro" id="IPR050464">
    <property type="entry name" value="Zeta_carotene_desat/Oxidored"/>
</dbReference>
<organism evidence="2 3">
    <name type="scientific">Diaphorobacter ruginosibacter</name>
    <dbReference type="NCBI Taxonomy" id="1715720"/>
    <lineage>
        <taxon>Bacteria</taxon>
        <taxon>Pseudomonadati</taxon>
        <taxon>Pseudomonadota</taxon>
        <taxon>Betaproteobacteria</taxon>
        <taxon>Burkholderiales</taxon>
        <taxon>Comamonadaceae</taxon>
        <taxon>Diaphorobacter</taxon>
    </lineage>
</organism>
<dbReference type="SUPFAM" id="SSF51905">
    <property type="entry name" value="FAD/NAD(P)-binding domain"/>
    <property type="match status" value="1"/>
</dbReference>
<dbReference type="Pfam" id="PF01593">
    <property type="entry name" value="Amino_oxidase"/>
    <property type="match status" value="1"/>
</dbReference>
<dbReference type="NCBIfam" id="TIGR03467">
    <property type="entry name" value="HpnE"/>
    <property type="match status" value="1"/>
</dbReference>
<evidence type="ECO:0000313" key="3">
    <source>
        <dbReference type="Proteomes" id="UP000515811"/>
    </source>
</evidence>
<evidence type="ECO:0000259" key="1">
    <source>
        <dbReference type="Pfam" id="PF01593"/>
    </source>
</evidence>